<dbReference type="InterPro" id="IPR036709">
    <property type="entry name" value="Autotransporte_beta_dom_sf"/>
</dbReference>
<dbReference type="EMBL" id="QZWZ01000012">
    <property type="protein sequence ID" value="RJT38604.1"/>
    <property type="molecule type" value="Genomic_DNA"/>
</dbReference>
<dbReference type="PROSITE" id="PS51208">
    <property type="entry name" value="AUTOTRANSPORTER"/>
    <property type="match status" value="1"/>
</dbReference>
<dbReference type="AlphaFoldDB" id="A0A3A5KYS2"/>
<evidence type="ECO:0000313" key="4">
    <source>
        <dbReference type="Proteomes" id="UP000272706"/>
    </source>
</evidence>
<name>A0A3A5KYS2_9HYPH</name>
<gene>
    <name evidence="3" type="ORF">D3227_17515</name>
</gene>
<keyword evidence="4" id="KW-1185">Reference proteome</keyword>
<reference evidence="3 4" key="1">
    <citation type="submission" date="2018-09" db="EMBL/GenBank/DDBJ databases">
        <title>Mesorhizobium carmichaelinearum sp. nov. isolated from Carmichaelinea spp. root nodules in New Zealand.</title>
        <authorList>
            <person name="De Meyer S.E."/>
        </authorList>
    </citation>
    <scope>NUCLEOTIDE SEQUENCE [LARGE SCALE GENOMIC DNA]</scope>
    <source>
        <strain evidence="3 4">ICMP19557</strain>
    </source>
</reference>
<dbReference type="OrthoDB" id="8050665at2"/>
<comment type="caution">
    <text evidence="3">The sequence shown here is derived from an EMBL/GenBank/DDBJ whole genome shotgun (WGS) entry which is preliminary data.</text>
</comment>
<feature type="domain" description="Autotransporter" evidence="2">
    <location>
        <begin position="84"/>
        <end position="364"/>
    </location>
</feature>
<dbReference type="RefSeq" id="WP_120015331.1">
    <property type="nucleotide sequence ID" value="NZ_QZWZ01000012.1"/>
</dbReference>
<evidence type="ECO:0000313" key="3">
    <source>
        <dbReference type="EMBL" id="RJT38604.1"/>
    </source>
</evidence>
<protein>
    <submittedName>
        <fullName evidence="3">Autotransporter outer membrane beta-barrel domain-containing protein</fullName>
    </submittedName>
</protein>
<dbReference type="SMART" id="SM00869">
    <property type="entry name" value="Autotransporter"/>
    <property type="match status" value="1"/>
</dbReference>
<sequence>MKVENWLLRLCTASAFSIGTGLIFVPSTANACILDSEGTFLDTSCYIGGAANSAIVDTSLDALGNIVDDIVDADVSPAKIAPPAQAAPFGVFASGQLAHTEHDGFRISNSIDTFDGPHFDVDEFSAAVSVDFNAAKHFGFDNEHGLNLGLFGGYASAAVDVDAFGFSSGGEATNRSGMFGGYGLYRHGTSYVLVAASAFLGNTDVDRSGTSGSYDTQGYAVTGSVGRIFNLTDRVRLDLRGGLLGVTFTGDAYTDDSDTDFGESRLSFGAVKFDPGIYADFQLGNGMVISPYARADIQQRFGYSNTASVEGVESEFDDADLSVALSSGFNLKMTQATTLSSEIRGKWSEDSSTISGKLGLKIAF</sequence>
<dbReference type="InterPro" id="IPR005546">
    <property type="entry name" value="Autotransporte_beta"/>
</dbReference>
<feature type="signal peptide" evidence="1">
    <location>
        <begin position="1"/>
        <end position="31"/>
    </location>
</feature>
<accession>A0A3A5KYS2</accession>
<dbReference type="Gene3D" id="2.40.128.130">
    <property type="entry name" value="Autotransporter beta-domain"/>
    <property type="match status" value="1"/>
</dbReference>
<dbReference type="Proteomes" id="UP000272706">
    <property type="component" value="Unassembled WGS sequence"/>
</dbReference>
<evidence type="ECO:0000256" key="1">
    <source>
        <dbReference type="SAM" id="SignalP"/>
    </source>
</evidence>
<proteinExistence type="predicted"/>
<evidence type="ECO:0000259" key="2">
    <source>
        <dbReference type="PROSITE" id="PS51208"/>
    </source>
</evidence>
<organism evidence="3 4">
    <name type="scientific">Mesorhizobium waimense</name>
    <dbReference type="NCBI Taxonomy" id="1300307"/>
    <lineage>
        <taxon>Bacteria</taxon>
        <taxon>Pseudomonadati</taxon>
        <taxon>Pseudomonadota</taxon>
        <taxon>Alphaproteobacteria</taxon>
        <taxon>Hyphomicrobiales</taxon>
        <taxon>Phyllobacteriaceae</taxon>
        <taxon>Mesorhizobium</taxon>
    </lineage>
</organism>
<feature type="chain" id="PRO_5017292867" evidence="1">
    <location>
        <begin position="32"/>
        <end position="364"/>
    </location>
</feature>
<dbReference type="SUPFAM" id="SSF103515">
    <property type="entry name" value="Autotransporter"/>
    <property type="match status" value="1"/>
</dbReference>
<keyword evidence="1" id="KW-0732">Signal</keyword>